<dbReference type="InterPro" id="IPR003856">
    <property type="entry name" value="LPS_length_determ_N"/>
</dbReference>
<keyword evidence="5 6" id="KW-0472">Membrane</keyword>
<evidence type="ECO:0000313" key="8">
    <source>
        <dbReference type="EMBL" id="MDQ7936961.1"/>
    </source>
</evidence>
<protein>
    <submittedName>
        <fullName evidence="8">Wzz/FepE/Etk N-terminal domain-containing protein</fullName>
    </submittedName>
</protein>
<dbReference type="RefSeq" id="WP_308702744.1">
    <property type="nucleotide sequence ID" value="NZ_AP027463.1"/>
</dbReference>
<keyword evidence="2" id="KW-1003">Cell membrane</keyword>
<dbReference type="EMBL" id="JAVCWF010000001">
    <property type="protein sequence ID" value="MDQ7936961.1"/>
    <property type="molecule type" value="Genomic_DNA"/>
</dbReference>
<evidence type="ECO:0000256" key="6">
    <source>
        <dbReference type="SAM" id="Phobius"/>
    </source>
</evidence>
<evidence type="ECO:0000256" key="3">
    <source>
        <dbReference type="ARBA" id="ARBA00022692"/>
    </source>
</evidence>
<gene>
    <name evidence="8" type="ORF">RA086_04800</name>
</gene>
<dbReference type="Pfam" id="PF02706">
    <property type="entry name" value="Wzz"/>
    <property type="match status" value="1"/>
</dbReference>
<comment type="caution">
    <text evidence="8">The sequence shown here is derived from an EMBL/GenBank/DDBJ whole genome shotgun (WGS) entry which is preliminary data.</text>
</comment>
<evidence type="ECO:0000256" key="1">
    <source>
        <dbReference type="ARBA" id="ARBA00004651"/>
    </source>
</evidence>
<proteinExistence type="predicted"/>
<evidence type="ECO:0000313" key="9">
    <source>
        <dbReference type="Proteomes" id="UP001227831"/>
    </source>
</evidence>
<evidence type="ECO:0000256" key="5">
    <source>
        <dbReference type="ARBA" id="ARBA00023136"/>
    </source>
</evidence>
<sequence length="207" mass="23012">MKVDLESIRRLIVRYSILIILFVIVFGGIGYTASKFLLNKTYTAQRQIMVKHKKQTETQIQIDISLMPNYSTIVKDPIILNEATGQLKKKYPELSEASLQNNTNAYTQYKSTIFVVQSQAKTERQAVDQVNTISRVFASKINTITNAGEIKLMAAAQSGNMQSPSDTSIALIGAVVGLLFGLLVVLMNSYKEQKKSRTSGSKNKLRG</sequence>
<keyword evidence="9" id="KW-1185">Reference proteome</keyword>
<evidence type="ECO:0000256" key="4">
    <source>
        <dbReference type="ARBA" id="ARBA00022989"/>
    </source>
</evidence>
<reference evidence="8 9" key="1">
    <citation type="journal article" date="2023" name="Int. J. Syst. Evol. Microbiol.">
        <title>Lactiplantibacillus brownii sp. nov., a novel psychrotolerant species isolated from sauerkraut.</title>
        <authorList>
            <person name="Heng Y.C."/>
            <person name="Silvaraju S."/>
            <person name="Lee J.K.Y."/>
            <person name="Kittelmann S."/>
        </authorList>
    </citation>
    <scope>NUCLEOTIDE SEQUENCE [LARGE SCALE GENOMIC DNA]</scope>
    <source>
        <strain evidence="8 9">WILCCON 0030</strain>
    </source>
</reference>
<name>A0ABU1A7W5_9LACO</name>
<keyword evidence="3 6" id="KW-0812">Transmembrane</keyword>
<accession>A0ABU1A7W5</accession>
<evidence type="ECO:0000259" key="7">
    <source>
        <dbReference type="Pfam" id="PF02706"/>
    </source>
</evidence>
<feature type="transmembrane region" description="Helical" evidence="6">
    <location>
        <begin position="12"/>
        <end position="33"/>
    </location>
</feature>
<feature type="domain" description="Polysaccharide chain length determinant N-terminal" evidence="7">
    <location>
        <begin position="3"/>
        <end position="83"/>
    </location>
</feature>
<evidence type="ECO:0000256" key="2">
    <source>
        <dbReference type="ARBA" id="ARBA00022475"/>
    </source>
</evidence>
<keyword evidence="4 6" id="KW-1133">Transmembrane helix</keyword>
<organism evidence="8 9">
    <name type="scientific">Lactiplantibacillus brownii</name>
    <dbReference type="NCBI Taxonomy" id="3069269"/>
    <lineage>
        <taxon>Bacteria</taxon>
        <taxon>Bacillati</taxon>
        <taxon>Bacillota</taxon>
        <taxon>Bacilli</taxon>
        <taxon>Lactobacillales</taxon>
        <taxon>Lactobacillaceae</taxon>
        <taxon>Lactiplantibacillus</taxon>
    </lineage>
</organism>
<dbReference type="Proteomes" id="UP001227831">
    <property type="component" value="Unassembled WGS sequence"/>
</dbReference>
<feature type="transmembrane region" description="Helical" evidence="6">
    <location>
        <begin position="168"/>
        <end position="187"/>
    </location>
</feature>
<comment type="subcellular location">
    <subcellularLocation>
        <location evidence="1">Cell membrane</location>
        <topology evidence="1">Multi-pass membrane protein</topology>
    </subcellularLocation>
</comment>